<dbReference type="Proteomes" id="UP000319143">
    <property type="component" value="Unassembled WGS sequence"/>
</dbReference>
<protein>
    <submittedName>
        <fullName evidence="1">Uncharacterized protein</fullName>
    </submittedName>
</protein>
<organism evidence="1 2">
    <name type="scientific">Novipirellula artificiosorum</name>
    <dbReference type="NCBI Taxonomy" id="2528016"/>
    <lineage>
        <taxon>Bacteria</taxon>
        <taxon>Pseudomonadati</taxon>
        <taxon>Planctomycetota</taxon>
        <taxon>Planctomycetia</taxon>
        <taxon>Pirellulales</taxon>
        <taxon>Pirellulaceae</taxon>
        <taxon>Novipirellula</taxon>
    </lineage>
</organism>
<sequence length="110" mass="12488">MASLRKESDRGRTGWRLQFRREKKRRSLWLGPFSKRAADAVARHLEELVRSSAANVAPSSEADSWAKGVDERIHKSLVKWGLTDARIAADCDSRLCGPFFRLLDQRAYGS</sequence>
<keyword evidence="2" id="KW-1185">Reference proteome</keyword>
<accession>A0A5C6D3D6</accession>
<dbReference type="AlphaFoldDB" id="A0A5C6D3D6"/>
<name>A0A5C6D3D6_9BACT</name>
<evidence type="ECO:0000313" key="2">
    <source>
        <dbReference type="Proteomes" id="UP000319143"/>
    </source>
</evidence>
<evidence type="ECO:0000313" key="1">
    <source>
        <dbReference type="EMBL" id="TWU31723.1"/>
    </source>
</evidence>
<reference evidence="1 2" key="1">
    <citation type="submission" date="2019-02" db="EMBL/GenBank/DDBJ databases">
        <title>Deep-cultivation of Planctomycetes and their phenomic and genomic characterization uncovers novel biology.</title>
        <authorList>
            <person name="Wiegand S."/>
            <person name="Jogler M."/>
            <person name="Boedeker C."/>
            <person name="Pinto D."/>
            <person name="Vollmers J."/>
            <person name="Rivas-Marin E."/>
            <person name="Kohn T."/>
            <person name="Peeters S.H."/>
            <person name="Heuer A."/>
            <person name="Rast P."/>
            <person name="Oberbeckmann S."/>
            <person name="Bunk B."/>
            <person name="Jeske O."/>
            <person name="Meyerdierks A."/>
            <person name="Storesund J.E."/>
            <person name="Kallscheuer N."/>
            <person name="Luecker S."/>
            <person name="Lage O.M."/>
            <person name="Pohl T."/>
            <person name="Merkel B.J."/>
            <person name="Hornburger P."/>
            <person name="Mueller R.-W."/>
            <person name="Bruemmer F."/>
            <person name="Labrenz M."/>
            <person name="Spormann A.M."/>
            <person name="Op Den Camp H."/>
            <person name="Overmann J."/>
            <person name="Amann R."/>
            <person name="Jetten M.S.M."/>
            <person name="Mascher T."/>
            <person name="Medema M.H."/>
            <person name="Devos D.P."/>
            <person name="Kaster A.-K."/>
            <person name="Ovreas L."/>
            <person name="Rohde M."/>
            <person name="Galperin M.Y."/>
            <person name="Jogler C."/>
        </authorList>
    </citation>
    <scope>NUCLEOTIDE SEQUENCE [LARGE SCALE GENOMIC DNA]</scope>
    <source>
        <strain evidence="1 2">Poly41</strain>
    </source>
</reference>
<proteinExistence type="predicted"/>
<comment type="caution">
    <text evidence="1">The sequence shown here is derived from an EMBL/GenBank/DDBJ whole genome shotgun (WGS) entry which is preliminary data.</text>
</comment>
<gene>
    <name evidence="1" type="ORF">Poly41_59580</name>
</gene>
<dbReference type="EMBL" id="SJPV01000015">
    <property type="protein sequence ID" value="TWU31723.1"/>
    <property type="molecule type" value="Genomic_DNA"/>
</dbReference>